<dbReference type="InterPro" id="IPR001870">
    <property type="entry name" value="B30.2/SPRY"/>
</dbReference>
<dbReference type="Pfam" id="PF10607">
    <property type="entry name" value="CTLH"/>
    <property type="match status" value="1"/>
</dbReference>
<reference evidence="3 4" key="1">
    <citation type="submission" date="2023-10" db="EMBL/GenBank/DDBJ databases">
        <authorList>
            <person name="Maclean D."/>
            <person name="Macfadyen A."/>
        </authorList>
    </citation>
    <scope>NUCLEOTIDE SEQUENCE [LARGE SCALE GENOMIC DNA]</scope>
</reference>
<evidence type="ECO:0000313" key="3">
    <source>
        <dbReference type="EMBL" id="CAK0783650.1"/>
    </source>
</evidence>
<sequence>MRDQLRDLILPSKWEKGAGSRGNSRHLEIKETRIKYTGPGSADKDAASVRADLHVPPSLPLYYFEVEVVSKGREGYIGLGFCTADVNMDRLPGWEPQSYGYHGDDGNAFRSDGKGRKYGPQFETGDFVGACLNRADKTISYYKNGIDLGVAFHNVQEERLYPCIGMQTHDEEVIANFGQGHDGLRFRASVDAMRREAAQRMERSIKRVALPNQGRVGSLMGELIFGFMVHHAYWETAAAVARDMLAGTVHVQPKDIQEVKLRKTITDDVVAGNVAEAIQLADTLAPGMLAANPSLTFRLHLQTFFELVRARDDMGAISFGTDILKRAVKSRDDQELLMDALSLMGYTDATKAPCGQMMGQQARDDLARDIMSAIRSHTGRQQYSPLEKAYVQLIGVLRALEERGSPHLGLLGYMDLDNLLN</sequence>
<dbReference type="InterPro" id="IPR024964">
    <property type="entry name" value="CTLH/CRA"/>
</dbReference>
<dbReference type="Gene3D" id="2.60.120.920">
    <property type="match status" value="1"/>
</dbReference>
<dbReference type="PROSITE" id="PS50188">
    <property type="entry name" value="B302_SPRY"/>
    <property type="match status" value="1"/>
</dbReference>
<proteinExistence type="predicted"/>
<dbReference type="PANTHER" id="PTHR12864">
    <property type="entry name" value="RAN BINDING PROTEIN 9-RELATED"/>
    <property type="match status" value="1"/>
</dbReference>
<dbReference type="EMBL" id="CAUYUE010000009">
    <property type="protein sequence ID" value="CAK0783650.1"/>
    <property type="molecule type" value="Genomic_DNA"/>
</dbReference>
<dbReference type="InterPro" id="IPR006595">
    <property type="entry name" value="CTLH_C"/>
</dbReference>
<gene>
    <name evidence="3" type="ORF">CVIRNUC_006849</name>
</gene>
<dbReference type="AlphaFoldDB" id="A0AAV1ICA4"/>
<name>A0AAV1ICA4_9CHLO</name>
<organism evidence="3 4">
    <name type="scientific">Coccomyxa viridis</name>
    <dbReference type="NCBI Taxonomy" id="1274662"/>
    <lineage>
        <taxon>Eukaryota</taxon>
        <taxon>Viridiplantae</taxon>
        <taxon>Chlorophyta</taxon>
        <taxon>core chlorophytes</taxon>
        <taxon>Trebouxiophyceae</taxon>
        <taxon>Trebouxiophyceae incertae sedis</taxon>
        <taxon>Coccomyxaceae</taxon>
        <taxon>Coccomyxa</taxon>
    </lineage>
</organism>
<feature type="domain" description="B30.2/SPRY" evidence="1">
    <location>
        <begin position="1"/>
        <end position="182"/>
    </location>
</feature>
<dbReference type="Proteomes" id="UP001314263">
    <property type="component" value="Unassembled WGS sequence"/>
</dbReference>
<dbReference type="SUPFAM" id="SSF49899">
    <property type="entry name" value="Concanavalin A-like lectins/glucanases"/>
    <property type="match status" value="1"/>
</dbReference>
<dbReference type="InterPro" id="IPR003877">
    <property type="entry name" value="SPRY_dom"/>
</dbReference>
<accession>A0AAV1ICA4</accession>
<dbReference type="Pfam" id="PF00622">
    <property type="entry name" value="SPRY"/>
    <property type="match status" value="1"/>
</dbReference>
<protein>
    <submittedName>
        <fullName evidence="3">Uncharacterized protein</fullName>
    </submittedName>
</protein>
<dbReference type="InterPro" id="IPR013320">
    <property type="entry name" value="ConA-like_dom_sf"/>
</dbReference>
<feature type="domain" description="CTLH" evidence="2">
    <location>
        <begin position="258"/>
        <end position="315"/>
    </location>
</feature>
<dbReference type="InterPro" id="IPR050618">
    <property type="entry name" value="Ubq-SigPath_Reg"/>
</dbReference>
<evidence type="ECO:0000259" key="2">
    <source>
        <dbReference type="PROSITE" id="PS50897"/>
    </source>
</evidence>
<comment type="caution">
    <text evidence="3">The sequence shown here is derived from an EMBL/GenBank/DDBJ whole genome shotgun (WGS) entry which is preliminary data.</text>
</comment>
<dbReference type="SMART" id="SM00449">
    <property type="entry name" value="SPRY"/>
    <property type="match status" value="1"/>
</dbReference>
<dbReference type="CDD" id="cd12909">
    <property type="entry name" value="SPRY_RanBP9_10"/>
    <property type="match status" value="1"/>
</dbReference>
<evidence type="ECO:0000259" key="1">
    <source>
        <dbReference type="PROSITE" id="PS50188"/>
    </source>
</evidence>
<evidence type="ECO:0000313" key="4">
    <source>
        <dbReference type="Proteomes" id="UP001314263"/>
    </source>
</evidence>
<dbReference type="PROSITE" id="PS50897">
    <property type="entry name" value="CTLH"/>
    <property type="match status" value="1"/>
</dbReference>
<dbReference type="InterPro" id="IPR043136">
    <property type="entry name" value="B30.2/SPRY_sf"/>
</dbReference>
<dbReference type="InterPro" id="IPR035782">
    <property type="entry name" value="SPRY_RanBP9/10"/>
</dbReference>
<keyword evidence="4" id="KW-1185">Reference proteome</keyword>
<dbReference type="SMART" id="SM00668">
    <property type="entry name" value="CTLH"/>
    <property type="match status" value="1"/>
</dbReference>